<organism evidence="1 2">
    <name type="scientific">Natronorubrum texcoconense</name>
    <dbReference type="NCBI Taxonomy" id="1095776"/>
    <lineage>
        <taxon>Archaea</taxon>
        <taxon>Methanobacteriati</taxon>
        <taxon>Methanobacteriota</taxon>
        <taxon>Stenosarchaea group</taxon>
        <taxon>Halobacteria</taxon>
        <taxon>Halobacteriales</taxon>
        <taxon>Natrialbaceae</taxon>
        <taxon>Natronorubrum</taxon>
    </lineage>
</organism>
<dbReference type="RefSeq" id="WP_090310109.1">
    <property type="nucleotide sequence ID" value="NZ_FNFE01000005.1"/>
</dbReference>
<dbReference type="Pfam" id="PF00378">
    <property type="entry name" value="ECH_1"/>
    <property type="match status" value="1"/>
</dbReference>
<dbReference type="PANTHER" id="PTHR43459">
    <property type="entry name" value="ENOYL-COA HYDRATASE"/>
    <property type="match status" value="1"/>
</dbReference>
<accession>A0A1G9DF26</accession>
<protein>
    <submittedName>
        <fullName evidence="1">Enoyl-CoA hydratase/carnithine racemase</fullName>
    </submittedName>
</protein>
<proteinExistence type="predicted"/>
<evidence type="ECO:0000313" key="1">
    <source>
        <dbReference type="EMBL" id="SDK62478.1"/>
    </source>
</evidence>
<dbReference type="CDD" id="cd06558">
    <property type="entry name" value="crotonase-like"/>
    <property type="match status" value="1"/>
</dbReference>
<name>A0A1G9DF26_9EURY</name>
<dbReference type="InterPro" id="IPR029045">
    <property type="entry name" value="ClpP/crotonase-like_dom_sf"/>
</dbReference>
<dbReference type="SUPFAM" id="SSF52096">
    <property type="entry name" value="ClpP/crotonase"/>
    <property type="match status" value="1"/>
</dbReference>
<dbReference type="AlphaFoldDB" id="A0A1G9DF26"/>
<keyword evidence="2" id="KW-1185">Reference proteome</keyword>
<dbReference type="EMBL" id="FNFE01000005">
    <property type="protein sequence ID" value="SDK62478.1"/>
    <property type="molecule type" value="Genomic_DNA"/>
</dbReference>
<dbReference type="InterPro" id="IPR001753">
    <property type="entry name" value="Enoyl-CoA_hydra/iso"/>
</dbReference>
<dbReference type="STRING" id="1095776.SAMN04515672_3567"/>
<reference evidence="2" key="1">
    <citation type="submission" date="2016-10" db="EMBL/GenBank/DDBJ databases">
        <authorList>
            <person name="Varghese N."/>
            <person name="Submissions S."/>
        </authorList>
    </citation>
    <scope>NUCLEOTIDE SEQUENCE [LARGE SCALE GENOMIC DNA]</scope>
    <source>
        <strain evidence="2">B4,CECT 8067,JCM 17497</strain>
    </source>
</reference>
<dbReference type="OrthoDB" id="27846at2157"/>
<dbReference type="PANTHER" id="PTHR43459:SF1">
    <property type="entry name" value="EG:BACN32G11.4 PROTEIN"/>
    <property type="match status" value="1"/>
</dbReference>
<sequence length="260" mass="28590">MADDIRYETDGGIAAITIDRPEVHNAFRRQTILELNEALREAADDDGVYVVVLTGAEGGFCAGADITEMPNWRKEMTEEEYAGYLWSVQNVVRQLRRMEKPSIAAVGGPAVGAGCDFALACDLRIVGPDAILREGFVRVGLVPGDGGGWLLPRLIGEAKAKEYLLTGNDITAADAVDLGLAVDSADEPVDRARELAAELLELPALAVRRTNRLVDPEQSFEEYCERAIAYQWECVTDPEHREAIEAFGENRDPEFDRDYS</sequence>
<dbReference type="Proteomes" id="UP000198882">
    <property type="component" value="Unassembled WGS sequence"/>
</dbReference>
<evidence type="ECO:0000313" key="2">
    <source>
        <dbReference type="Proteomes" id="UP000198882"/>
    </source>
</evidence>
<gene>
    <name evidence="1" type="ORF">SAMN04515672_3567</name>
</gene>
<dbReference type="Gene3D" id="3.90.226.10">
    <property type="entry name" value="2-enoyl-CoA Hydratase, Chain A, domain 1"/>
    <property type="match status" value="1"/>
</dbReference>